<keyword evidence="3" id="KW-1185">Reference proteome</keyword>
<dbReference type="HOGENOM" id="CLU_051543_1_0_1"/>
<dbReference type="InterPro" id="IPR004242">
    <property type="entry name" value="Transposase_21"/>
</dbReference>
<dbReference type="EMBL" id="JEMT01012043">
    <property type="protein sequence ID" value="EXX76590.1"/>
    <property type="molecule type" value="Genomic_DNA"/>
</dbReference>
<comment type="caution">
    <text evidence="2">The sequence shown here is derived from an EMBL/GenBank/DDBJ whole genome shotgun (WGS) entry which is preliminary data.</text>
</comment>
<evidence type="ECO:0008006" key="4">
    <source>
        <dbReference type="Google" id="ProtNLM"/>
    </source>
</evidence>
<name>A0A015KAI5_RHIIW</name>
<organism evidence="2 3">
    <name type="scientific">Rhizophagus irregularis (strain DAOM 197198w)</name>
    <name type="common">Glomus intraradices</name>
    <dbReference type="NCBI Taxonomy" id="1432141"/>
    <lineage>
        <taxon>Eukaryota</taxon>
        <taxon>Fungi</taxon>
        <taxon>Fungi incertae sedis</taxon>
        <taxon>Mucoromycota</taxon>
        <taxon>Glomeromycotina</taxon>
        <taxon>Glomeromycetes</taxon>
        <taxon>Glomerales</taxon>
        <taxon>Glomeraceae</taxon>
        <taxon>Rhizophagus</taxon>
    </lineage>
</organism>
<feature type="region of interest" description="Disordered" evidence="1">
    <location>
        <begin position="57"/>
        <end position="206"/>
    </location>
</feature>
<reference evidence="2 3" key="1">
    <citation type="submission" date="2014-02" db="EMBL/GenBank/DDBJ databases">
        <title>Single nucleus genome sequencing reveals high similarity among nuclei of an endomycorrhizal fungus.</title>
        <authorList>
            <person name="Lin K."/>
            <person name="Geurts R."/>
            <person name="Zhang Z."/>
            <person name="Limpens E."/>
            <person name="Saunders D.G."/>
            <person name="Mu D."/>
            <person name="Pang E."/>
            <person name="Cao H."/>
            <person name="Cha H."/>
            <person name="Lin T."/>
            <person name="Zhou Q."/>
            <person name="Shang Y."/>
            <person name="Li Y."/>
            <person name="Ivanov S."/>
            <person name="Sharma T."/>
            <person name="Velzen R.V."/>
            <person name="Ruijter N.D."/>
            <person name="Aanen D.K."/>
            <person name="Win J."/>
            <person name="Kamoun S."/>
            <person name="Bisseling T."/>
            <person name="Huang S."/>
        </authorList>
    </citation>
    <scope>NUCLEOTIDE SEQUENCE [LARGE SCALE GENOMIC DNA]</scope>
    <source>
        <strain evidence="3">DAOM197198w</strain>
    </source>
</reference>
<evidence type="ECO:0000256" key="1">
    <source>
        <dbReference type="SAM" id="MobiDB-lite"/>
    </source>
</evidence>
<dbReference type="Proteomes" id="UP000022910">
    <property type="component" value="Unassembled WGS sequence"/>
</dbReference>
<proteinExistence type="predicted"/>
<dbReference type="OrthoDB" id="2474825at2759"/>
<dbReference type="AlphaFoldDB" id="A0A015KAI5"/>
<evidence type="ECO:0000313" key="3">
    <source>
        <dbReference type="Proteomes" id="UP000022910"/>
    </source>
</evidence>
<feature type="compositionally biased region" description="Acidic residues" evidence="1">
    <location>
        <begin position="97"/>
        <end position="114"/>
    </location>
</feature>
<feature type="compositionally biased region" description="Polar residues" evidence="1">
    <location>
        <begin position="57"/>
        <end position="69"/>
    </location>
</feature>
<sequence>MIKSKKNHINKNRTKVTDSAPKTRKFVECNCLLHCGGDKLVDPRTFRRHQEEVNRLQTIASGSQSSSKLKGTRNELYSVESSPDEKGKKRIRVVENTSDDDVGDDDDDGDDGDESPDKRGKRRIRVVEYSSDDNDESPLSDNEPMPERPGRRKRTNKIDDMIPDDDDSDSSLTDRSLTESDDNESLTEDDDEASEVSGDDDCGLSEDKVPIEQFTAPDFDDYDYESDLRNLDTNIDLTIRGYFCGYSNIRFPTSSYLAKKLLKIVKQEKTYAVCPDCNTLYKVSEILTQNQNVEFRCTHVEFLNHPKHSKRQACGAKLTNKVPIVKGFARKPKILFPVPSLKTQIISMYQRPANLYTDIYDGEVWKTFPSSLDNPDTRFFTNETADSNLRIMINLDWFQPFNSLAYSSGVIYGVICNLPCDIRFKQENMLYLGLLSGPEEVKLHKINHYLSPIVDELLEFWDGVDLPSTNLHSTGKRIRMVVICCSNDIPAARKLCGHISALVGCHRCYKIANINRRKLNYGGFNDMTEWFVQKDLNEH</sequence>
<protein>
    <recommendedName>
        <fullName evidence="4">Transposase domain-containing protein</fullName>
    </recommendedName>
</protein>
<dbReference type="Pfam" id="PF02992">
    <property type="entry name" value="Transposase_21"/>
    <property type="match status" value="1"/>
</dbReference>
<gene>
    <name evidence="2" type="ORF">RirG_031810</name>
</gene>
<feature type="compositionally biased region" description="Acidic residues" evidence="1">
    <location>
        <begin position="179"/>
        <end position="204"/>
    </location>
</feature>
<evidence type="ECO:0000313" key="2">
    <source>
        <dbReference type="EMBL" id="EXX76590.1"/>
    </source>
</evidence>
<accession>A0A015KAI5</accession>